<evidence type="ECO:0000313" key="3">
    <source>
        <dbReference type="Proteomes" id="UP000319014"/>
    </source>
</evidence>
<dbReference type="InterPro" id="IPR005561">
    <property type="entry name" value="ANTAR"/>
</dbReference>
<accession>A0A521FBZ2</accession>
<name>A0A521FBZ2_9RHOB</name>
<dbReference type="EMBL" id="FXTK01000020">
    <property type="protein sequence ID" value="SMO93673.1"/>
    <property type="molecule type" value="Genomic_DNA"/>
</dbReference>
<proteinExistence type="predicted"/>
<dbReference type="OrthoDB" id="6159164at2"/>
<evidence type="ECO:0000313" key="2">
    <source>
        <dbReference type="EMBL" id="SMO93673.1"/>
    </source>
</evidence>
<dbReference type="InterPro" id="IPR036388">
    <property type="entry name" value="WH-like_DNA-bd_sf"/>
</dbReference>
<dbReference type="SUPFAM" id="SSF52172">
    <property type="entry name" value="CheY-like"/>
    <property type="match status" value="1"/>
</dbReference>
<evidence type="ECO:0000259" key="1">
    <source>
        <dbReference type="PROSITE" id="PS50921"/>
    </source>
</evidence>
<dbReference type="RefSeq" id="WP_142664421.1">
    <property type="nucleotide sequence ID" value="NZ_FXTK01000020.1"/>
</dbReference>
<feature type="domain" description="ANTAR" evidence="1">
    <location>
        <begin position="134"/>
        <end position="195"/>
    </location>
</feature>
<dbReference type="Gene3D" id="3.40.50.2300">
    <property type="match status" value="1"/>
</dbReference>
<dbReference type="Proteomes" id="UP000319014">
    <property type="component" value="Unassembled WGS sequence"/>
</dbReference>
<dbReference type="Gene3D" id="1.10.10.10">
    <property type="entry name" value="Winged helix-like DNA-binding domain superfamily/Winged helix DNA-binding domain"/>
    <property type="match status" value="1"/>
</dbReference>
<organism evidence="2 3">
    <name type="scientific">Paracoccus laeviglucosivorans</name>
    <dbReference type="NCBI Taxonomy" id="1197861"/>
    <lineage>
        <taxon>Bacteria</taxon>
        <taxon>Pseudomonadati</taxon>
        <taxon>Pseudomonadota</taxon>
        <taxon>Alphaproteobacteria</taxon>
        <taxon>Rhodobacterales</taxon>
        <taxon>Paracoccaceae</taxon>
        <taxon>Paracoccus</taxon>
    </lineage>
</organism>
<dbReference type="SMART" id="SM01012">
    <property type="entry name" value="ANTAR"/>
    <property type="match status" value="1"/>
</dbReference>
<dbReference type="PROSITE" id="PS50921">
    <property type="entry name" value="ANTAR"/>
    <property type="match status" value="1"/>
</dbReference>
<dbReference type="AlphaFoldDB" id="A0A521FBZ2"/>
<dbReference type="GO" id="GO:0003723">
    <property type="term" value="F:RNA binding"/>
    <property type="evidence" value="ECO:0007669"/>
    <property type="project" value="InterPro"/>
</dbReference>
<sequence length="213" mass="23234">MKQTRFVQNFRGSRALVCAAPGPSVATLTAILPKLALVPEIVPVQPGQQLVLPDARTGDILLLDGDLVLPDGWTSPDGTEVPPPCPVVGLVGSEAPSRLRALAQLGAKSFLPKPVHGGSVYSALFLAVNEFNLTTRMQSMLDELHDRRRKRAHVLRAVVRLVQREGLDGDAAYDRLRREAMRARVSVETYCQSLHAAGDDDEDPSTNDRRRQA</sequence>
<gene>
    <name evidence="2" type="ORF">SAMN06265221_12024</name>
</gene>
<dbReference type="Pfam" id="PF03861">
    <property type="entry name" value="ANTAR"/>
    <property type="match status" value="1"/>
</dbReference>
<reference evidence="2 3" key="1">
    <citation type="submission" date="2017-05" db="EMBL/GenBank/DDBJ databases">
        <authorList>
            <person name="Varghese N."/>
            <person name="Submissions S."/>
        </authorList>
    </citation>
    <scope>NUCLEOTIDE SEQUENCE [LARGE SCALE GENOMIC DNA]</scope>
    <source>
        <strain evidence="2 3">DSM 100094</strain>
    </source>
</reference>
<keyword evidence="3" id="KW-1185">Reference proteome</keyword>
<protein>
    <submittedName>
        <fullName evidence="2">ANTAR domain-containing protein</fullName>
    </submittedName>
</protein>
<dbReference type="InterPro" id="IPR011006">
    <property type="entry name" value="CheY-like_superfamily"/>
</dbReference>